<evidence type="ECO:0000313" key="6">
    <source>
        <dbReference type="Proteomes" id="UP000468650"/>
    </source>
</evidence>
<dbReference type="InterPro" id="IPR000307">
    <property type="entry name" value="Ribosomal_bS16"/>
</dbReference>
<sequence>MATRIRLQRHGRKRRAIFTIVVADQRAKRDGKYIEKIGQYNPNTNPATIDLDFDRAVDWVMKGAQPSDTARAILSYKGVLMKKHLLEGVKKGALTEEQVEEKFNAWLEEKENRIQSKRESLTSAKDADRKARLEAEAEVNKKRAEAIAAKNAPEPTEEEAAEEATEEVAAEAPAEEAPAAEAEAPAEEASEEEKSAE</sequence>
<dbReference type="HAMAP" id="MF_00385">
    <property type="entry name" value="Ribosomal_bS16"/>
    <property type="match status" value="1"/>
</dbReference>
<feature type="region of interest" description="Disordered" evidence="4">
    <location>
        <begin position="113"/>
        <end position="197"/>
    </location>
</feature>
<dbReference type="AlphaFoldDB" id="A0A6N6RIL5"/>
<dbReference type="GO" id="GO:0015935">
    <property type="term" value="C:small ribosomal subunit"/>
    <property type="evidence" value="ECO:0007669"/>
    <property type="project" value="TreeGrafter"/>
</dbReference>
<feature type="compositionally biased region" description="Low complexity" evidence="4">
    <location>
        <begin position="170"/>
        <end position="183"/>
    </location>
</feature>
<dbReference type="OrthoDB" id="9807878at2"/>
<gene>
    <name evidence="3" type="primary">rpsP</name>
    <name evidence="5" type="ORF">F8C67_00470</name>
</gene>
<dbReference type="PANTHER" id="PTHR12919:SF20">
    <property type="entry name" value="SMALL RIBOSOMAL SUBUNIT PROTEIN BS16M"/>
    <property type="match status" value="1"/>
</dbReference>
<comment type="caution">
    <text evidence="5">The sequence shown here is derived from an EMBL/GenBank/DDBJ whole genome shotgun (WGS) entry which is preliminary data.</text>
</comment>
<evidence type="ECO:0000256" key="3">
    <source>
        <dbReference type="HAMAP-Rule" id="MF_00385"/>
    </source>
</evidence>
<organism evidence="5 6">
    <name type="scientific">Phaeocystidibacter luteus</name>
    <dbReference type="NCBI Taxonomy" id="911197"/>
    <lineage>
        <taxon>Bacteria</taxon>
        <taxon>Pseudomonadati</taxon>
        <taxon>Bacteroidota</taxon>
        <taxon>Flavobacteriia</taxon>
        <taxon>Flavobacteriales</taxon>
        <taxon>Phaeocystidibacteraceae</taxon>
        <taxon>Phaeocystidibacter</taxon>
    </lineage>
</organism>
<reference evidence="5 6" key="1">
    <citation type="submission" date="2019-09" db="EMBL/GenBank/DDBJ databases">
        <title>Genomes of family Cryomorphaceae.</title>
        <authorList>
            <person name="Bowman J.P."/>
        </authorList>
    </citation>
    <scope>NUCLEOTIDE SEQUENCE [LARGE SCALE GENOMIC DNA]</scope>
    <source>
        <strain evidence="5 6">LMG 25704</strain>
    </source>
</reference>
<proteinExistence type="inferred from homology"/>
<dbReference type="Proteomes" id="UP000468650">
    <property type="component" value="Unassembled WGS sequence"/>
</dbReference>
<dbReference type="GO" id="GO:0005737">
    <property type="term" value="C:cytoplasm"/>
    <property type="evidence" value="ECO:0007669"/>
    <property type="project" value="UniProtKB-ARBA"/>
</dbReference>
<dbReference type="SUPFAM" id="SSF54565">
    <property type="entry name" value="Ribosomal protein S16"/>
    <property type="match status" value="1"/>
</dbReference>
<feature type="compositionally biased region" description="Basic and acidic residues" evidence="4">
    <location>
        <begin position="113"/>
        <end position="145"/>
    </location>
</feature>
<dbReference type="Pfam" id="PF00886">
    <property type="entry name" value="Ribosomal_S16"/>
    <property type="match status" value="1"/>
</dbReference>
<dbReference type="NCBIfam" id="NF011094">
    <property type="entry name" value="PRK14521.1"/>
    <property type="match status" value="1"/>
</dbReference>
<protein>
    <recommendedName>
        <fullName evidence="3">Small ribosomal subunit protein bS16</fullName>
    </recommendedName>
</protein>
<evidence type="ECO:0000256" key="1">
    <source>
        <dbReference type="ARBA" id="ARBA00022980"/>
    </source>
</evidence>
<dbReference type="EMBL" id="WBVO01000001">
    <property type="protein sequence ID" value="KAB2814236.1"/>
    <property type="molecule type" value="Genomic_DNA"/>
</dbReference>
<comment type="similarity">
    <text evidence="3">Belongs to the bacterial ribosomal protein bS16 family.</text>
</comment>
<evidence type="ECO:0000313" key="5">
    <source>
        <dbReference type="EMBL" id="KAB2814236.1"/>
    </source>
</evidence>
<evidence type="ECO:0000256" key="2">
    <source>
        <dbReference type="ARBA" id="ARBA00023274"/>
    </source>
</evidence>
<keyword evidence="2 3" id="KW-0687">Ribonucleoprotein</keyword>
<dbReference type="RefSeq" id="WP_151665817.1">
    <property type="nucleotide sequence ID" value="NZ_WBVO01000001.1"/>
</dbReference>
<accession>A0A6N6RIL5</accession>
<feature type="compositionally biased region" description="Acidic residues" evidence="4">
    <location>
        <begin position="155"/>
        <end position="169"/>
    </location>
</feature>
<keyword evidence="6" id="KW-1185">Reference proteome</keyword>
<dbReference type="GO" id="GO:0006412">
    <property type="term" value="P:translation"/>
    <property type="evidence" value="ECO:0007669"/>
    <property type="project" value="UniProtKB-UniRule"/>
</dbReference>
<dbReference type="NCBIfam" id="TIGR00002">
    <property type="entry name" value="S16"/>
    <property type="match status" value="1"/>
</dbReference>
<dbReference type="GO" id="GO:0003735">
    <property type="term" value="F:structural constituent of ribosome"/>
    <property type="evidence" value="ECO:0007669"/>
    <property type="project" value="InterPro"/>
</dbReference>
<dbReference type="PANTHER" id="PTHR12919">
    <property type="entry name" value="30S RIBOSOMAL PROTEIN S16"/>
    <property type="match status" value="1"/>
</dbReference>
<name>A0A6N6RIL5_9FLAO</name>
<dbReference type="InterPro" id="IPR023803">
    <property type="entry name" value="Ribosomal_bS16_dom_sf"/>
</dbReference>
<evidence type="ECO:0000256" key="4">
    <source>
        <dbReference type="SAM" id="MobiDB-lite"/>
    </source>
</evidence>
<dbReference type="Gene3D" id="3.30.1320.10">
    <property type="match status" value="1"/>
</dbReference>
<keyword evidence="1 3" id="KW-0689">Ribosomal protein</keyword>